<dbReference type="SMART" id="SM00324">
    <property type="entry name" value="RhoGAP"/>
    <property type="match status" value="1"/>
</dbReference>
<feature type="region of interest" description="Disordered" evidence="2">
    <location>
        <begin position="1"/>
        <end position="29"/>
    </location>
</feature>
<dbReference type="AlphaFoldDB" id="A0A409VZK6"/>
<dbReference type="Proteomes" id="UP000284706">
    <property type="component" value="Unassembled WGS sequence"/>
</dbReference>
<feature type="compositionally biased region" description="Polar residues" evidence="2">
    <location>
        <begin position="765"/>
        <end position="774"/>
    </location>
</feature>
<gene>
    <name evidence="4" type="ORF">CVT26_010582</name>
</gene>
<dbReference type="GO" id="GO:0005096">
    <property type="term" value="F:GTPase activator activity"/>
    <property type="evidence" value="ECO:0007669"/>
    <property type="project" value="UniProtKB-KW"/>
</dbReference>
<feature type="compositionally biased region" description="Basic residues" evidence="2">
    <location>
        <begin position="17"/>
        <end position="29"/>
    </location>
</feature>
<feature type="compositionally biased region" description="Polar residues" evidence="2">
    <location>
        <begin position="614"/>
        <end position="628"/>
    </location>
</feature>
<feature type="compositionally biased region" description="Basic and acidic residues" evidence="2">
    <location>
        <begin position="498"/>
        <end position="508"/>
    </location>
</feature>
<feature type="compositionally biased region" description="Basic and acidic residues" evidence="2">
    <location>
        <begin position="782"/>
        <end position="791"/>
    </location>
</feature>
<dbReference type="InterPro" id="IPR008936">
    <property type="entry name" value="Rho_GTPase_activation_prot"/>
</dbReference>
<feature type="compositionally biased region" description="Acidic residues" evidence="2">
    <location>
        <begin position="577"/>
        <end position="589"/>
    </location>
</feature>
<feature type="compositionally biased region" description="Low complexity" evidence="2">
    <location>
        <begin position="148"/>
        <end position="164"/>
    </location>
</feature>
<evidence type="ECO:0000259" key="3">
    <source>
        <dbReference type="PROSITE" id="PS50238"/>
    </source>
</evidence>
<proteinExistence type="predicted"/>
<name>A0A409VZK6_9AGAR</name>
<accession>A0A409VZK6</accession>
<dbReference type="Gene3D" id="1.10.555.10">
    <property type="entry name" value="Rho GTPase activation protein"/>
    <property type="match status" value="1"/>
</dbReference>
<feature type="region of interest" description="Disordered" evidence="2">
    <location>
        <begin position="491"/>
        <end position="520"/>
    </location>
</feature>
<sequence>MKPQGAPLPSSDVPHSTHIHHRAQRPHRHSAIPALFRHKASQKTDQHPSQNNDIAQTLKRMDPLKKQSYSLLSVANPSPQPSPGLTPASRRRFVSMPQALPSEGPTRVDIDSDRLSRAMASPPLVDFTQFEDTYRGPRTGNFEGLMASTSRSRSGMRSSSSGIRLPSRAREPSPATASADTNSAEPGASLASVHRKPDPRLILEALRDVLGSAQTVEDRLDALEHRNAHQLDQQAFGERQRAKTLLLEVGKVDVQDRQGPLVVLGEPLRKSWVYSSTTHALGGRNHELPVLVVHCVEELYRTGIFQPNLFRTLPNRFRLLELINIFDFEQQLPGSVIRSRQRPVGRDVHPRAGFGFNTSLHLESTPDICALLTTYLSSLPEPLLPPYLFHVIWDWCDIAHDDEDMSKQRETFGARLSPIPMARTYTNPRESSHILIAQLLLHLLPSPNFSLLVYLLAFFSQVALVKEENGVGVQDLGRMFGARLFGSGVDNASPSPADKGKGKAKANDGDPATSSTSPHKGEKMMCWFLRRWTPIFEGLFDVVEEAQMGVFRPPVMRKDSLGKDVLKAWRAQVGGDDGSDDEDDVEDQREEQREGDGVQDVSFTVVSPPKAASTPMSVRPQSSGSSAPTPIPRIRIQASPPQSHSTPKHVQPAKGRPPVRSMERKDFLGADKVDDFGICFLVIILLSAPDAFCLVLVNLNSDIEPVIDVPASDEHGDHPDETLDLAAMQARALSSSTYPGSPQQAGDASSNCYVSLPALSADETLPSTVTQTPEDLTPPSERNVKTREYSDRGVQAVSRIPGSVPFDATAFAEGRAVTTPSSEQSLRKALQIIADLEKQLKDRTECLTDSLKDLARCKLELEACRRQVEVRKLESILS</sequence>
<dbReference type="GO" id="GO:0007165">
    <property type="term" value="P:signal transduction"/>
    <property type="evidence" value="ECO:0007669"/>
    <property type="project" value="InterPro"/>
</dbReference>
<comment type="caution">
    <text evidence="4">The sequence shown here is derived from an EMBL/GenBank/DDBJ whole genome shotgun (WGS) entry which is preliminary data.</text>
</comment>
<dbReference type="GO" id="GO:0005938">
    <property type="term" value="C:cell cortex"/>
    <property type="evidence" value="ECO:0007669"/>
    <property type="project" value="TreeGrafter"/>
</dbReference>
<feature type="region of interest" description="Disordered" evidence="2">
    <location>
        <begin position="763"/>
        <end position="792"/>
    </location>
</feature>
<dbReference type="STRING" id="231916.A0A409VZK6"/>
<keyword evidence="5" id="KW-1185">Reference proteome</keyword>
<evidence type="ECO:0000256" key="2">
    <source>
        <dbReference type="SAM" id="MobiDB-lite"/>
    </source>
</evidence>
<dbReference type="EMBL" id="NHYE01005493">
    <property type="protein sequence ID" value="PPQ71663.1"/>
    <property type="molecule type" value="Genomic_DNA"/>
</dbReference>
<dbReference type="InParanoid" id="A0A409VZK6"/>
<feature type="region of interest" description="Disordered" evidence="2">
    <location>
        <begin position="571"/>
        <end position="660"/>
    </location>
</feature>
<evidence type="ECO:0000313" key="4">
    <source>
        <dbReference type="EMBL" id="PPQ71663.1"/>
    </source>
</evidence>
<evidence type="ECO:0000256" key="1">
    <source>
        <dbReference type="ARBA" id="ARBA00022468"/>
    </source>
</evidence>
<dbReference type="InterPro" id="IPR000198">
    <property type="entry name" value="RhoGAP_dom"/>
</dbReference>
<dbReference type="PANTHER" id="PTHR15228:SF25">
    <property type="entry name" value="F-BAR DOMAIN-CONTAINING PROTEIN"/>
    <property type="match status" value="1"/>
</dbReference>
<feature type="compositionally biased region" description="Polar residues" evidence="2">
    <location>
        <begin position="175"/>
        <end position="184"/>
    </location>
</feature>
<dbReference type="PROSITE" id="PS50238">
    <property type="entry name" value="RHOGAP"/>
    <property type="match status" value="1"/>
</dbReference>
<evidence type="ECO:0000313" key="5">
    <source>
        <dbReference type="Proteomes" id="UP000284706"/>
    </source>
</evidence>
<feature type="region of interest" description="Disordered" evidence="2">
    <location>
        <begin position="132"/>
        <end position="195"/>
    </location>
</feature>
<dbReference type="Pfam" id="PF00620">
    <property type="entry name" value="RhoGAP"/>
    <property type="match status" value="1"/>
</dbReference>
<dbReference type="InterPro" id="IPR051025">
    <property type="entry name" value="RhoGAP"/>
</dbReference>
<keyword evidence="1" id="KW-0343">GTPase activation</keyword>
<dbReference type="GO" id="GO:0060237">
    <property type="term" value="P:regulation of fungal-type cell wall organization"/>
    <property type="evidence" value="ECO:0007669"/>
    <property type="project" value="TreeGrafter"/>
</dbReference>
<dbReference type="SUPFAM" id="SSF48350">
    <property type="entry name" value="GTPase activation domain, GAP"/>
    <property type="match status" value="1"/>
</dbReference>
<dbReference type="PANTHER" id="PTHR15228">
    <property type="entry name" value="SPERMATHECAL PHYSIOLOGY VARIANT"/>
    <property type="match status" value="1"/>
</dbReference>
<feature type="domain" description="Rho-GAP" evidence="3">
    <location>
        <begin position="275"/>
        <end position="536"/>
    </location>
</feature>
<reference evidence="4 5" key="1">
    <citation type="journal article" date="2018" name="Evol. Lett.">
        <title>Horizontal gene cluster transfer increased hallucinogenic mushroom diversity.</title>
        <authorList>
            <person name="Reynolds H.T."/>
            <person name="Vijayakumar V."/>
            <person name="Gluck-Thaler E."/>
            <person name="Korotkin H.B."/>
            <person name="Matheny P.B."/>
            <person name="Slot J.C."/>
        </authorList>
    </citation>
    <scope>NUCLEOTIDE SEQUENCE [LARGE SCALE GENOMIC DNA]</scope>
    <source>
        <strain evidence="4 5">SRW20</strain>
    </source>
</reference>
<organism evidence="4 5">
    <name type="scientific">Gymnopilus dilepis</name>
    <dbReference type="NCBI Taxonomy" id="231916"/>
    <lineage>
        <taxon>Eukaryota</taxon>
        <taxon>Fungi</taxon>
        <taxon>Dikarya</taxon>
        <taxon>Basidiomycota</taxon>
        <taxon>Agaricomycotina</taxon>
        <taxon>Agaricomycetes</taxon>
        <taxon>Agaricomycetidae</taxon>
        <taxon>Agaricales</taxon>
        <taxon>Agaricineae</taxon>
        <taxon>Hymenogastraceae</taxon>
        <taxon>Gymnopilus</taxon>
    </lineage>
</organism>
<protein>
    <recommendedName>
        <fullName evidence="3">Rho-GAP domain-containing protein</fullName>
    </recommendedName>
</protein>
<dbReference type="OrthoDB" id="79452at2759"/>